<dbReference type="EMBL" id="CAJVPP010002409">
    <property type="protein sequence ID" value="CAG8598946.1"/>
    <property type="molecule type" value="Genomic_DNA"/>
</dbReference>
<evidence type="ECO:0000313" key="3">
    <source>
        <dbReference type="Proteomes" id="UP000789375"/>
    </source>
</evidence>
<keyword evidence="1" id="KW-0472">Membrane</keyword>
<protein>
    <submittedName>
        <fullName evidence="2">13145_t:CDS:1</fullName>
    </submittedName>
</protein>
<reference evidence="2" key="1">
    <citation type="submission" date="2021-06" db="EMBL/GenBank/DDBJ databases">
        <authorList>
            <person name="Kallberg Y."/>
            <person name="Tangrot J."/>
            <person name="Rosling A."/>
        </authorList>
    </citation>
    <scope>NUCLEOTIDE SEQUENCE</scope>
    <source>
        <strain evidence="2">87-6 pot B 2015</strain>
    </source>
</reference>
<accession>A0A9N9CHD3</accession>
<keyword evidence="1" id="KW-1133">Transmembrane helix</keyword>
<evidence type="ECO:0000313" key="2">
    <source>
        <dbReference type="EMBL" id="CAG8598946.1"/>
    </source>
</evidence>
<sequence>MSSYACSPRGTTAFYLYLVVLLWASGKYVTSTCDKYWSMLIPIDKKTSDRIDTIYLEADYQTFRKNETRNGHQHMPSNYELYCKLSKLYDKDDETTVDTSSSNKIPNKDNFSKCAVNKYTIIRQLGQAVLAQFLKFETKKTMIFVF</sequence>
<keyword evidence="1" id="KW-0812">Transmembrane</keyword>
<evidence type="ECO:0000256" key="1">
    <source>
        <dbReference type="SAM" id="Phobius"/>
    </source>
</evidence>
<comment type="caution">
    <text evidence="2">The sequence shown here is derived from an EMBL/GenBank/DDBJ whole genome shotgun (WGS) entry which is preliminary data.</text>
</comment>
<proteinExistence type="predicted"/>
<dbReference type="AlphaFoldDB" id="A0A9N9CHD3"/>
<organism evidence="2 3">
    <name type="scientific">Funneliformis mosseae</name>
    <name type="common">Endomycorrhizal fungus</name>
    <name type="synonym">Glomus mosseae</name>
    <dbReference type="NCBI Taxonomy" id="27381"/>
    <lineage>
        <taxon>Eukaryota</taxon>
        <taxon>Fungi</taxon>
        <taxon>Fungi incertae sedis</taxon>
        <taxon>Mucoromycota</taxon>
        <taxon>Glomeromycotina</taxon>
        <taxon>Glomeromycetes</taxon>
        <taxon>Glomerales</taxon>
        <taxon>Glomeraceae</taxon>
        <taxon>Funneliformis</taxon>
    </lineage>
</organism>
<gene>
    <name evidence="2" type="ORF">FMOSSE_LOCUS8841</name>
</gene>
<dbReference type="Proteomes" id="UP000789375">
    <property type="component" value="Unassembled WGS sequence"/>
</dbReference>
<keyword evidence="3" id="KW-1185">Reference proteome</keyword>
<feature type="transmembrane region" description="Helical" evidence="1">
    <location>
        <begin position="12"/>
        <end position="30"/>
    </location>
</feature>
<name>A0A9N9CHD3_FUNMO</name>